<evidence type="ECO:0000256" key="3">
    <source>
        <dbReference type="ARBA" id="ARBA00013025"/>
    </source>
</evidence>
<protein>
    <recommendedName>
        <fullName evidence="3">tetrahydrofolate synthase</fullName>
        <ecNumber evidence="3">6.3.2.17</ecNumber>
    </recommendedName>
    <alternativeName>
        <fullName evidence="9">Tetrahydrofolylpolyglutamate synthase</fullName>
    </alternativeName>
</protein>
<dbReference type="InterPro" id="IPR036565">
    <property type="entry name" value="Mur-like_cat_sf"/>
</dbReference>
<keyword evidence="15" id="KW-1185">Reference proteome</keyword>
<dbReference type="RefSeq" id="WP_252767368.1">
    <property type="nucleotide sequence ID" value="NZ_CP097119.1"/>
</dbReference>
<dbReference type="GO" id="GO:0005524">
    <property type="term" value="F:ATP binding"/>
    <property type="evidence" value="ECO:0007669"/>
    <property type="project" value="UniProtKB-KW"/>
</dbReference>
<dbReference type="GO" id="GO:0008841">
    <property type="term" value="F:dihydrofolate synthase activity"/>
    <property type="evidence" value="ECO:0007669"/>
    <property type="project" value="TreeGrafter"/>
</dbReference>
<comment type="cofactor">
    <cofactor evidence="1">
        <name>Mg(2+)</name>
        <dbReference type="ChEBI" id="CHEBI:18420"/>
    </cofactor>
</comment>
<dbReference type="Pfam" id="PF02875">
    <property type="entry name" value="Mur_ligase_C"/>
    <property type="match status" value="1"/>
</dbReference>
<keyword evidence="6 11" id="KW-0547">Nucleotide-binding</keyword>
<dbReference type="SUPFAM" id="SSF53244">
    <property type="entry name" value="MurD-like peptide ligases, peptide-binding domain"/>
    <property type="match status" value="1"/>
</dbReference>
<accession>A0A9Q8ZYE0</accession>
<evidence type="ECO:0000259" key="13">
    <source>
        <dbReference type="Pfam" id="PF02875"/>
    </source>
</evidence>
<proteinExistence type="inferred from homology"/>
<evidence type="ECO:0000313" key="14">
    <source>
        <dbReference type="EMBL" id="USS89821.1"/>
    </source>
</evidence>
<dbReference type="Gene3D" id="3.90.190.20">
    <property type="entry name" value="Mur ligase, C-terminal domain"/>
    <property type="match status" value="1"/>
</dbReference>
<name>A0A9Q8ZYE0_9LACO</name>
<dbReference type="PANTHER" id="PTHR11136">
    <property type="entry name" value="FOLYLPOLYGLUTAMATE SYNTHASE-RELATED"/>
    <property type="match status" value="1"/>
</dbReference>
<dbReference type="EMBL" id="CP097119">
    <property type="protein sequence ID" value="USS89821.1"/>
    <property type="molecule type" value="Genomic_DNA"/>
</dbReference>
<dbReference type="SUPFAM" id="SSF53623">
    <property type="entry name" value="MurD-like peptide ligases, catalytic domain"/>
    <property type="match status" value="1"/>
</dbReference>
<evidence type="ECO:0000256" key="5">
    <source>
        <dbReference type="ARBA" id="ARBA00022723"/>
    </source>
</evidence>
<evidence type="ECO:0000256" key="7">
    <source>
        <dbReference type="ARBA" id="ARBA00022840"/>
    </source>
</evidence>
<evidence type="ECO:0000256" key="9">
    <source>
        <dbReference type="ARBA" id="ARBA00030592"/>
    </source>
</evidence>
<feature type="transmembrane region" description="Helical" evidence="12">
    <location>
        <begin position="411"/>
        <end position="428"/>
    </location>
</feature>
<evidence type="ECO:0000256" key="1">
    <source>
        <dbReference type="ARBA" id="ARBA00001946"/>
    </source>
</evidence>
<keyword evidence="5" id="KW-0479">Metal-binding</keyword>
<dbReference type="InterPro" id="IPR004101">
    <property type="entry name" value="Mur_ligase_C"/>
</dbReference>
<dbReference type="EC" id="6.3.2.17" evidence="3"/>
<evidence type="ECO:0000256" key="4">
    <source>
        <dbReference type="ARBA" id="ARBA00022598"/>
    </source>
</evidence>
<evidence type="ECO:0000256" key="10">
    <source>
        <dbReference type="ARBA" id="ARBA00047493"/>
    </source>
</evidence>
<dbReference type="Gene3D" id="3.40.1190.10">
    <property type="entry name" value="Mur-like, catalytic domain"/>
    <property type="match status" value="1"/>
</dbReference>
<dbReference type="NCBIfam" id="TIGR01499">
    <property type="entry name" value="folC"/>
    <property type="match status" value="1"/>
</dbReference>
<gene>
    <name evidence="14" type="ORF">M3M40_03335</name>
</gene>
<comment type="catalytic activity">
    <reaction evidence="10">
        <text>(6S)-5,6,7,8-tetrahydrofolyl-(gamma-L-Glu)(n) + L-glutamate + ATP = (6S)-5,6,7,8-tetrahydrofolyl-(gamma-L-Glu)(n+1) + ADP + phosphate + H(+)</text>
        <dbReference type="Rhea" id="RHEA:10580"/>
        <dbReference type="Rhea" id="RHEA-COMP:14738"/>
        <dbReference type="Rhea" id="RHEA-COMP:14740"/>
        <dbReference type="ChEBI" id="CHEBI:15378"/>
        <dbReference type="ChEBI" id="CHEBI:29985"/>
        <dbReference type="ChEBI" id="CHEBI:30616"/>
        <dbReference type="ChEBI" id="CHEBI:43474"/>
        <dbReference type="ChEBI" id="CHEBI:141005"/>
        <dbReference type="ChEBI" id="CHEBI:456216"/>
        <dbReference type="EC" id="6.3.2.17"/>
    </reaction>
</comment>
<evidence type="ECO:0000256" key="12">
    <source>
        <dbReference type="SAM" id="Phobius"/>
    </source>
</evidence>
<dbReference type="InterPro" id="IPR001645">
    <property type="entry name" value="Folylpolyglutamate_synth"/>
</dbReference>
<evidence type="ECO:0000313" key="15">
    <source>
        <dbReference type="Proteomes" id="UP001055911"/>
    </source>
</evidence>
<keyword evidence="4 11" id="KW-0436">Ligase</keyword>
<dbReference type="InterPro" id="IPR036615">
    <property type="entry name" value="Mur_ligase_C_dom_sf"/>
</dbReference>
<organism evidence="14 15">
    <name type="scientific">Fructilactobacillus cliffordii</name>
    <dbReference type="NCBI Taxonomy" id="2940299"/>
    <lineage>
        <taxon>Bacteria</taxon>
        <taxon>Bacillati</taxon>
        <taxon>Bacillota</taxon>
        <taxon>Bacilli</taxon>
        <taxon>Lactobacillales</taxon>
        <taxon>Lactobacillaceae</taxon>
        <taxon>Fructilactobacillus</taxon>
    </lineage>
</organism>
<keyword evidence="12" id="KW-1133">Transmembrane helix</keyword>
<dbReference type="FunFam" id="3.40.1190.10:FF:000011">
    <property type="entry name" value="Folylpolyglutamate synthase/dihydrofolate synthase"/>
    <property type="match status" value="1"/>
</dbReference>
<evidence type="ECO:0000256" key="2">
    <source>
        <dbReference type="ARBA" id="ARBA00008276"/>
    </source>
</evidence>
<dbReference type="Proteomes" id="UP001055911">
    <property type="component" value="Chromosome"/>
</dbReference>
<feature type="domain" description="Mur ligase C-terminal" evidence="13">
    <location>
        <begin position="301"/>
        <end position="417"/>
    </location>
</feature>
<keyword evidence="12" id="KW-0472">Membrane</keyword>
<sequence>MITDYETALAYIHGRPRIKKETTQRRINELLQQLGHPERQIKTVHIVGTNGKGSVVAYLQQLLMESGLLVGTFTSPFIVRFNERIQINQVSIPDQKLVQLVQRVQPVVTELDAKDPELGPSEFELITALMYLYFHEQGVQIALVEAGIGGQSDSTNVADQALMTIITTIGMDHMAILGDTLTKIATDKAGMIREDCPTVTGPLPDEANQIVQEVATNRHSQLVQLHHLFDYQLLTAQSFSFQDQFGNIDRVTTKMIGDFEMEDAAVAIAAFRQLVQQTAMMPVTQTGNIIQSAIPKTRWAGRMEVVQTNPQTLIDGAHNVPAVRRLLETLDQFPEQQFNVVLAVLADKQYQKMVKLLRSDPRIHLYLTEFSGTGQRGSADFSDPAFADLDYITDWKTAITVAQRRTSQKDLTLITGSLLFIATVRAWFFKTTKN</sequence>
<keyword evidence="8" id="KW-0460">Magnesium</keyword>
<dbReference type="PIRSF" id="PIRSF001563">
    <property type="entry name" value="Folylpolyglu_synth"/>
    <property type="match status" value="1"/>
</dbReference>
<dbReference type="AlphaFoldDB" id="A0A9Q8ZYE0"/>
<evidence type="ECO:0000256" key="6">
    <source>
        <dbReference type="ARBA" id="ARBA00022741"/>
    </source>
</evidence>
<comment type="similarity">
    <text evidence="2 11">Belongs to the folylpolyglutamate synthase family.</text>
</comment>
<reference evidence="14" key="1">
    <citation type="submission" date="2022-05" db="EMBL/GenBank/DDBJ databases">
        <authorList>
            <person name="Oliphant S.A."/>
            <person name="Watson-Haigh N.S."/>
            <person name="Sumby K.M."/>
            <person name="Gardner J.M."/>
            <person name="Jiranek V."/>
        </authorList>
    </citation>
    <scope>NUCLEOTIDE SEQUENCE</scope>
    <source>
        <strain evidence="14">KI4_B1</strain>
    </source>
</reference>
<dbReference type="GO" id="GO:0005737">
    <property type="term" value="C:cytoplasm"/>
    <property type="evidence" value="ECO:0007669"/>
    <property type="project" value="TreeGrafter"/>
</dbReference>
<keyword evidence="7 11" id="KW-0067">ATP-binding</keyword>
<dbReference type="GO" id="GO:0046872">
    <property type="term" value="F:metal ion binding"/>
    <property type="evidence" value="ECO:0007669"/>
    <property type="project" value="UniProtKB-KW"/>
</dbReference>
<dbReference type="GO" id="GO:0004326">
    <property type="term" value="F:tetrahydrofolylpolyglutamate synthase activity"/>
    <property type="evidence" value="ECO:0007669"/>
    <property type="project" value="UniProtKB-EC"/>
</dbReference>
<evidence type="ECO:0000256" key="8">
    <source>
        <dbReference type="ARBA" id="ARBA00022842"/>
    </source>
</evidence>
<evidence type="ECO:0000256" key="11">
    <source>
        <dbReference type="PIRNR" id="PIRNR001563"/>
    </source>
</evidence>
<dbReference type="PANTHER" id="PTHR11136:SF0">
    <property type="entry name" value="DIHYDROFOLATE SYNTHETASE-RELATED"/>
    <property type="match status" value="1"/>
</dbReference>
<keyword evidence="12" id="KW-0812">Transmembrane</keyword>